<dbReference type="SUPFAM" id="SSF48230">
    <property type="entry name" value="Chondroitin AC/alginate lyase"/>
    <property type="match status" value="1"/>
</dbReference>
<dbReference type="InterPro" id="IPR008929">
    <property type="entry name" value="Chondroitin_lyas"/>
</dbReference>
<dbReference type="Pfam" id="PF05426">
    <property type="entry name" value="Alginate_lyase"/>
    <property type="match status" value="1"/>
</dbReference>
<keyword evidence="5" id="KW-1185">Reference proteome</keyword>
<evidence type="ECO:0000256" key="1">
    <source>
        <dbReference type="ARBA" id="ARBA00022729"/>
    </source>
</evidence>
<accession>A0A518BUE5</accession>
<dbReference type="GO" id="GO:0042597">
    <property type="term" value="C:periplasmic space"/>
    <property type="evidence" value="ECO:0007669"/>
    <property type="project" value="InterPro"/>
</dbReference>
<keyword evidence="1" id="KW-0732">Signal</keyword>
<dbReference type="Gene3D" id="1.50.10.100">
    <property type="entry name" value="Chondroitin AC/alginate lyase"/>
    <property type="match status" value="1"/>
</dbReference>
<dbReference type="KEGG" id="mcad:Pan265_03850"/>
<feature type="domain" description="Alginate lyase" evidence="3">
    <location>
        <begin position="46"/>
        <end position="287"/>
    </location>
</feature>
<evidence type="ECO:0000313" key="4">
    <source>
        <dbReference type="EMBL" id="QDU70557.1"/>
    </source>
</evidence>
<sequence>MVLAVVLAVTRVGGADEGVGEFDIPVVLPLTGAQVATLRGVAADLPEARGVIDEVAERAERLRGMAPTPLRVIHYEGLVHTDPRRVATCRSLSQMGDVAWLVRDWQLTGDERSAATLGRCVVAWSGAYVITGNDVNENKLYPLLVAYEALRPAFDDEDRAAVDRWVEELALTHLERAQGATRFSNRYVKRLRLLTVCARILDCDDWLDEVVASVERFVVHGLRPDGTSYDLEERDTLTYHCSALRPPLEIAMLLGEGADDLYAWTSPEGASIRKSVLYVLPYARGEKERREWRHSRVRLDHERAAAGLPGYQPGMLYDPRSSLEMFEQAAYFEPAFDAVVERLRGESAGVSWQTLMNRVVAQAREGN</sequence>
<protein>
    <submittedName>
        <fullName evidence="4">Alginate lyase</fullName>
    </submittedName>
</protein>
<dbReference type="InterPro" id="IPR008397">
    <property type="entry name" value="Alginate_lyase_dom"/>
</dbReference>
<proteinExistence type="predicted"/>
<dbReference type="Proteomes" id="UP000320386">
    <property type="component" value="Chromosome"/>
</dbReference>
<keyword evidence="2 4" id="KW-0456">Lyase</keyword>
<reference evidence="4 5" key="1">
    <citation type="submission" date="2019-02" db="EMBL/GenBank/DDBJ databases">
        <title>Deep-cultivation of Planctomycetes and their phenomic and genomic characterization uncovers novel biology.</title>
        <authorList>
            <person name="Wiegand S."/>
            <person name="Jogler M."/>
            <person name="Boedeker C."/>
            <person name="Pinto D."/>
            <person name="Vollmers J."/>
            <person name="Rivas-Marin E."/>
            <person name="Kohn T."/>
            <person name="Peeters S.H."/>
            <person name="Heuer A."/>
            <person name="Rast P."/>
            <person name="Oberbeckmann S."/>
            <person name="Bunk B."/>
            <person name="Jeske O."/>
            <person name="Meyerdierks A."/>
            <person name="Storesund J.E."/>
            <person name="Kallscheuer N."/>
            <person name="Luecker S."/>
            <person name="Lage O.M."/>
            <person name="Pohl T."/>
            <person name="Merkel B.J."/>
            <person name="Hornburger P."/>
            <person name="Mueller R.-W."/>
            <person name="Bruemmer F."/>
            <person name="Labrenz M."/>
            <person name="Spormann A.M."/>
            <person name="Op den Camp H."/>
            <person name="Overmann J."/>
            <person name="Amann R."/>
            <person name="Jetten M.S.M."/>
            <person name="Mascher T."/>
            <person name="Medema M.H."/>
            <person name="Devos D.P."/>
            <person name="Kaster A.-K."/>
            <person name="Ovreas L."/>
            <person name="Rohde M."/>
            <person name="Galperin M.Y."/>
            <person name="Jogler C."/>
        </authorList>
    </citation>
    <scope>NUCLEOTIDE SEQUENCE [LARGE SCALE GENOMIC DNA]</scope>
    <source>
        <strain evidence="4 5">Pan265</strain>
    </source>
</reference>
<evidence type="ECO:0000313" key="5">
    <source>
        <dbReference type="Proteomes" id="UP000320386"/>
    </source>
</evidence>
<name>A0A518BUE5_9BACT</name>
<evidence type="ECO:0000259" key="3">
    <source>
        <dbReference type="Pfam" id="PF05426"/>
    </source>
</evidence>
<gene>
    <name evidence="4" type="ORF">Pan265_03850</name>
</gene>
<dbReference type="AlphaFoldDB" id="A0A518BUE5"/>
<dbReference type="GO" id="GO:0016829">
    <property type="term" value="F:lyase activity"/>
    <property type="evidence" value="ECO:0007669"/>
    <property type="project" value="UniProtKB-KW"/>
</dbReference>
<dbReference type="EMBL" id="CP036280">
    <property type="protein sequence ID" value="QDU70557.1"/>
    <property type="molecule type" value="Genomic_DNA"/>
</dbReference>
<organism evidence="4 5">
    <name type="scientific">Mucisphaera calidilacus</name>
    <dbReference type="NCBI Taxonomy" id="2527982"/>
    <lineage>
        <taxon>Bacteria</taxon>
        <taxon>Pseudomonadati</taxon>
        <taxon>Planctomycetota</taxon>
        <taxon>Phycisphaerae</taxon>
        <taxon>Phycisphaerales</taxon>
        <taxon>Phycisphaeraceae</taxon>
        <taxon>Mucisphaera</taxon>
    </lineage>
</organism>
<evidence type="ECO:0000256" key="2">
    <source>
        <dbReference type="ARBA" id="ARBA00023239"/>
    </source>
</evidence>